<evidence type="ECO:0000313" key="3">
    <source>
        <dbReference type="EMBL" id="KAF4741208.1"/>
    </source>
</evidence>
<organism evidence="3 5">
    <name type="scientific">Perkinsus olseni</name>
    <name type="common">Perkinsus atlanticus</name>
    <dbReference type="NCBI Taxonomy" id="32597"/>
    <lineage>
        <taxon>Eukaryota</taxon>
        <taxon>Sar</taxon>
        <taxon>Alveolata</taxon>
        <taxon>Perkinsozoa</taxon>
        <taxon>Perkinsea</taxon>
        <taxon>Perkinsida</taxon>
        <taxon>Perkinsidae</taxon>
        <taxon>Perkinsus</taxon>
    </lineage>
</organism>
<proteinExistence type="predicted"/>
<feature type="region of interest" description="Disordered" evidence="1">
    <location>
        <begin position="1"/>
        <end position="40"/>
    </location>
</feature>
<dbReference type="Proteomes" id="UP000553632">
    <property type="component" value="Unassembled WGS sequence"/>
</dbReference>
<dbReference type="Proteomes" id="UP000574390">
    <property type="component" value="Unassembled WGS sequence"/>
</dbReference>
<gene>
    <name evidence="3" type="ORF">FOZ62_002025</name>
    <name evidence="2" type="ORF">FOZ63_019060</name>
</gene>
<evidence type="ECO:0000256" key="1">
    <source>
        <dbReference type="SAM" id="MobiDB-lite"/>
    </source>
</evidence>
<feature type="compositionally biased region" description="Basic and acidic residues" evidence="1">
    <location>
        <begin position="92"/>
        <end position="111"/>
    </location>
</feature>
<comment type="caution">
    <text evidence="3">The sequence shown here is derived from an EMBL/GenBank/DDBJ whole genome shotgun (WGS) entry which is preliminary data.</text>
</comment>
<evidence type="ECO:0000313" key="2">
    <source>
        <dbReference type="EMBL" id="KAF4726918.1"/>
    </source>
</evidence>
<evidence type="ECO:0000313" key="4">
    <source>
        <dbReference type="Proteomes" id="UP000553632"/>
    </source>
</evidence>
<name>A0A7J6T7J3_PEROL</name>
<dbReference type="EMBL" id="JABANO010021371">
    <property type="protein sequence ID" value="KAF4726918.1"/>
    <property type="molecule type" value="Genomic_DNA"/>
</dbReference>
<feature type="compositionally biased region" description="Basic residues" evidence="1">
    <location>
        <begin position="25"/>
        <end position="38"/>
    </location>
</feature>
<evidence type="ECO:0000313" key="5">
    <source>
        <dbReference type="Proteomes" id="UP000574390"/>
    </source>
</evidence>
<accession>A0A7J6T7J3</accession>
<keyword evidence="4" id="KW-1185">Reference proteome</keyword>
<reference evidence="4 5" key="1">
    <citation type="submission" date="2020-04" db="EMBL/GenBank/DDBJ databases">
        <title>Perkinsus olseni comparative genomics.</title>
        <authorList>
            <person name="Bogema D.R."/>
        </authorList>
    </citation>
    <scope>NUCLEOTIDE SEQUENCE [LARGE SCALE GENOMIC DNA]</scope>
    <source>
        <strain evidence="3">ATCC PRA-205</strain>
        <strain evidence="2 4">ATCC PRA-207</strain>
    </source>
</reference>
<dbReference type="AlphaFoldDB" id="A0A7J6T7J3"/>
<feature type="region of interest" description="Disordered" evidence="1">
    <location>
        <begin position="56"/>
        <end position="112"/>
    </location>
</feature>
<protein>
    <submittedName>
        <fullName evidence="3">Uncharacterized protein</fullName>
    </submittedName>
</protein>
<feature type="non-terminal residue" evidence="3">
    <location>
        <position position="139"/>
    </location>
</feature>
<dbReference type="EMBL" id="JABANM010009259">
    <property type="protein sequence ID" value="KAF4741208.1"/>
    <property type="molecule type" value="Genomic_DNA"/>
</dbReference>
<sequence length="139" mass="15528">MISQPLAEKGEDEESSSSRMATARYRGKQATKRLKSKSRYIPPYKRKELAELAAADGQSLAPQRGTRHLEESFSPTTLKGRSAWGQGSLVNRESHQDRRFSSSGYADDRTSFGRRRFGSASFVERGSSFSSLSGFARRK</sequence>